<feature type="transmembrane region" description="Helical" evidence="1">
    <location>
        <begin position="222"/>
        <end position="242"/>
    </location>
</feature>
<comment type="caution">
    <text evidence="2">The sequence shown here is derived from an EMBL/GenBank/DDBJ whole genome shotgun (WGS) entry which is preliminary data.</text>
</comment>
<feature type="transmembrane region" description="Helical" evidence="1">
    <location>
        <begin position="156"/>
        <end position="176"/>
    </location>
</feature>
<evidence type="ECO:0008006" key="4">
    <source>
        <dbReference type="Google" id="ProtNLM"/>
    </source>
</evidence>
<sequence length="364" mass="39763">MRSEIDLDAAARAGIIDEHVAIALRNFQAQSDGIPHSSAEKFRLFGGYADLVSAMGMGLILAALSLLAIKIQMVLLCFILAAVTFAIACKIDMRAGPALASVLLLSWLFNAVVVVPAALEAAGVWGNHAQFKNAVIVVGLTALATWIYWRRFRFPPTFAVAMTGASLVIINVVQNYSRGMYGFDVINWLPAVVALVLAILTLLWAIWWDLSDIRRETERSQVAFWLHCTAGFLVTRAIFSLLTGGEVINGHFILTGLAFTDIPWLAMMIFVAAIISLLLDRRSLLTGVLLPVIGIFGEDEGAVVVGMIIAGAGLLLFNYGWIRLRIGLLALLPAKIEAQLPRTNLALQGQRPSRRHLPLWPQRQ</sequence>
<keyword evidence="1" id="KW-1133">Transmembrane helix</keyword>
<dbReference type="Proteomes" id="UP000461409">
    <property type="component" value="Unassembled WGS sequence"/>
</dbReference>
<reference evidence="2 3" key="1">
    <citation type="submission" date="2019-12" db="EMBL/GenBank/DDBJ databases">
        <authorList>
            <person name="Lee S.D."/>
        </authorList>
    </citation>
    <scope>NUCLEOTIDE SEQUENCE [LARGE SCALE GENOMIC DNA]</scope>
    <source>
        <strain evidence="2 3">GH3-10</strain>
    </source>
</reference>
<feature type="transmembrane region" description="Helical" evidence="1">
    <location>
        <begin position="301"/>
        <end position="322"/>
    </location>
</feature>
<reference evidence="2 3" key="2">
    <citation type="submission" date="2020-02" db="EMBL/GenBank/DDBJ databases">
        <title>Erythrobacter dongmakensis sp. nov., isolated from a tidal mudflat.</title>
        <authorList>
            <person name="Kim I.S."/>
        </authorList>
    </citation>
    <scope>NUCLEOTIDE SEQUENCE [LARGE SCALE GENOMIC DNA]</scope>
    <source>
        <strain evidence="2 3">GH3-10</strain>
    </source>
</reference>
<keyword evidence="1" id="KW-0812">Transmembrane</keyword>
<dbReference type="AlphaFoldDB" id="A0A844XEJ0"/>
<feature type="transmembrane region" description="Helical" evidence="1">
    <location>
        <begin position="188"/>
        <end position="210"/>
    </location>
</feature>
<organism evidence="2 3">
    <name type="scientific">Aurantiacibacter rhizosphaerae</name>
    <dbReference type="NCBI Taxonomy" id="2691582"/>
    <lineage>
        <taxon>Bacteria</taxon>
        <taxon>Pseudomonadati</taxon>
        <taxon>Pseudomonadota</taxon>
        <taxon>Alphaproteobacteria</taxon>
        <taxon>Sphingomonadales</taxon>
        <taxon>Erythrobacteraceae</taxon>
        <taxon>Aurantiacibacter</taxon>
    </lineage>
</organism>
<feature type="transmembrane region" description="Helical" evidence="1">
    <location>
        <begin position="262"/>
        <end position="280"/>
    </location>
</feature>
<evidence type="ECO:0000313" key="3">
    <source>
        <dbReference type="Proteomes" id="UP000461409"/>
    </source>
</evidence>
<feature type="transmembrane region" description="Helical" evidence="1">
    <location>
        <begin position="73"/>
        <end position="91"/>
    </location>
</feature>
<feature type="transmembrane region" description="Helical" evidence="1">
    <location>
        <begin position="48"/>
        <end position="67"/>
    </location>
</feature>
<protein>
    <recommendedName>
        <fullName evidence="4">DUF2157 domain-containing protein</fullName>
    </recommendedName>
</protein>
<feature type="transmembrane region" description="Helical" evidence="1">
    <location>
        <begin position="131"/>
        <end position="149"/>
    </location>
</feature>
<proteinExistence type="predicted"/>
<keyword evidence="1" id="KW-0472">Membrane</keyword>
<keyword evidence="3" id="KW-1185">Reference proteome</keyword>
<dbReference type="RefSeq" id="WP_160485872.1">
    <property type="nucleotide sequence ID" value="NZ_WUBR01000002.1"/>
</dbReference>
<evidence type="ECO:0000256" key="1">
    <source>
        <dbReference type="SAM" id="Phobius"/>
    </source>
</evidence>
<gene>
    <name evidence="2" type="ORF">GRF63_10115</name>
</gene>
<dbReference type="EMBL" id="WUBR01000002">
    <property type="protein sequence ID" value="MWV28260.1"/>
    <property type="molecule type" value="Genomic_DNA"/>
</dbReference>
<feature type="transmembrane region" description="Helical" evidence="1">
    <location>
        <begin position="98"/>
        <end position="119"/>
    </location>
</feature>
<accession>A0A844XEJ0</accession>
<evidence type="ECO:0000313" key="2">
    <source>
        <dbReference type="EMBL" id="MWV28260.1"/>
    </source>
</evidence>
<name>A0A844XEJ0_9SPHN</name>